<feature type="transmembrane region" description="Helical" evidence="7">
    <location>
        <begin position="42"/>
        <end position="63"/>
    </location>
</feature>
<keyword evidence="4 7" id="KW-0812">Transmembrane</keyword>
<organism evidence="9 10">
    <name type="scientific">Pontibacillus yanchengensis</name>
    <dbReference type="NCBI Taxonomy" id="462910"/>
    <lineage>
        <taxon>Bacteria</taxon>
        <taxon>Bacillati</taxon>
        <taxon>Bacillota</taxon>
        <taxon>Bacilli</taxon>
        <taxon>Bacillales</taxon>
        <taxon>Bacillaceae</taxon>
        <taxon>Pontibacillus</taxon>
    </lineage>
</organism>
<feature type="transmembrane region" description="Helical" evidence="7">
    <location>
        <begin position="70"/>
        <end position="89"/>
    </location>
</feature>
<feature type="transmembrane region" description="Helical" evidence="7">
    <location>
        <begin position="267"/>
        <end position="285"/>
    </location>
</feature>
<evidence type="ECO:0000259" key="8">
    <source>
        <dbReference type="PROSITE" id="PS50850"/>
    </source>
</evidence>
<feature type="transmembrane region" description="Helical" evidence="7">
    <location>
        <begin position="291"/>
        <end position="315"/>
    </location>
</feature>
<sequence length="391" mass="41442">MDKRVYLLTIVSFIVGMVELIIGGILDLVANDLGVSLGRAGLLITIFSLVFALSAPVLLVATAKMERKKLTLVSLVVFFVGNLLAVFSPTYSVLMVSRIVSAASGSLLVLLCVTLASNIVEEKYRGRAIGIVFMGVSGSLVLGVPIGLMLGNVFGWRAPFILITVLTVVSMLGVFFFMDRIAPKPAIPIRKQLGTLKDSKILLAQTASFLFLTGHLTLYAYLTPFLKEMLGLGGTWVSIAYLLFGFAAITGGGVGGSLADRFGTKPSILAIIVAFAVSIFLIPYTTFALPLFLVVMMIWGMLSWAITPAMQSYLIETAPETSDIQQGLNNSALHLGIALGSSIGGLVIQQASVQYNATIGGLFIILSLGAAALSMKGQVSKAFAFSRGNEV</sequence>
<feature type="transmembrane region" description="Helical" evidence="7">
    <location>
        <begin position="128"/>
        <end position="150"/>
    </location>
</feature>
<dbReference type="Pfam" id="PF07690">
    <property type="entry name" value="MFS_1"/>
    <property type="match status" value="1"/>
</dbReference>
<feature type="transmembrane region" description="Helical" evidence="7">
    <location>
        <begin position="7"/>
        <end position="30"/>
    </location>
</feature>
<dbReference type="OrthoDB" id="2727100at2"/>
<evidence type="ECO:0000256" key="2">
    <source>
        <dbReference type="ARBA" id="ARBA00022448"/>
    </source>
</evidence>
<dbReference type="Gene3D" id="1.20.1250.20">
    <property type="entry name" value="MFS general substrate transporter like domains"/>
    <property type="match status" value="2"/>
</dbReference>
<evidence type="ECO:0000313" key="10">
    <source>
        <dbReference type="Proteomes" id="UP000468638"/>
    </source>
</evidence>
<reference evidence="9 10" key="1">
    <citation type="submission" date="2019-11" db="EMBL/GenBank/DDBJ databases">
        <title>Genome sequences of 17 halophilic strains isolated from different environments.</title>
        <authorList>
            <person name="Furrow R.E."/>
        </authorList>
    </citation>
    <scope>NUCLEOTIDE SEQUENCE [LARGE SCALE GENOMIC DNA]</scope>
    <source>
        <strain evidence="9 10">22514_16_FS</strain>
    </source>
</reference>
<dbReference type="PANTHER" id="PTHR43124:SF10">
    <property type="entry name" value="PURINE EFFLUX PUMP PBUE"/>
    <property type="match status" value="1"/>
</dbReference>
<dbReference type="RefSeq" id="WP_160910016.1">
    <property type="nucleotide sequence ID" value="NZ_WMEQ01000013.1"/>
</dbReference>
<feature type="transmembrane region" description="Helical" evidence="7">
    <location>
        <begin position="199"/>
        <end position="222"/>
    </location>
</feature>
<dbReference type="AlphaFoldDB" id="A0A6I5A484"/>
<dbReference type="InterPro" id="IPR011701">
    <property type="entry name" value="MFS"/>
</dbReference>
<evidence type="ECO:0000256" key="4">
    <source>
        <dbReference type="ARBA" id="ARBA00022692"/>
    </source>
</evidence>
<keyword evidence="6 7" id="KW-0472">Membrane</keyword>
<comment type="subcellular location">
    <subcellularLocation>
        <location evidence="1">Cell membrane</location>
        <topology evidence="1">Multi-pass membrane protein</topology>
    </subcellularLocation>
</comment>
<feature type="domain" description="Major facilitator superfamily (MFS) profile" evidence="8">
    <location>
        <begin position="4"/>
        <end position="391"/>
    </location>
</feature>
<evidence type="ECO:0000256" key="7">
    <source>
        <dbReference type="SAM" id="Phobius"/>
    </source>
</evidence>
<name>A0A6I5A484_9BACI</name>
<feature type="transmembrane region" description="Helical" evidence="7">
    <location>
        <begin position="156"/>
        <end position="178"/>
    </location>
</feature>
<dbReference type="GO" id="GO:0022857">
    <property type="term" value="F:transmembrane transporter activity"/>
    <property type="evidence" value="ECO:0007669"/>
    <property type="project" value="InterPro"/>
</dbReference>
<evidence type="ECO:0000313" key="9">
    <source>
        <dbReference type="EMBL" id="MYL34999.1"/>
    </source>
</evidence>
<dbReference type="InterPro" id="IPR001958">
    <property type="entry name" value="Tet-R_TetA/multi-R_MdtG-like"/>
</dbReference>
<keyword evidence="5 7" id="KW-1133">Transmembrane helix</keyword>
<dbReference type="PROSITE" id="PS50850">
    <property type="entry name" value="MFS"/>
    <property type="match status" value="1"/>
</dbReference>
<dbReference type="InterPro" id="IPR050189">
    <property type="entry name" value="MFS_Efflux_Transporters"/>
</dbReference>
<dbReference type="SUPFAM" id="SSF103473">
    <property type="entry name" value="MFS general substrate transporter"/>
    <property type="match status" value="1"/>
</dbReference>
<protein>
    <submittedName>
        <fullName evidence="9">MFS transporter</fullName>
    </submittedName>
</protein>
<evidence type="ECO:0000256" key="5">
    <source>
        <dbReference type="ARBA" id="ARBA00022989"/>
    </source>
</evidence>
<feature type="transmembrane region" description="Helical" evidence="7">
    <location>
        <begin position="327"/>
        <end position="348"/>
    </location>
</feature>
<dbReference type="InterPro" id="IPR036259">
    <property type="entry name" value="MFS_trans_sf"/>
</dbReference>
<dbReference type="PRINTS" id="PR01035">
    <property type="entry name" value="TCRTETA"/>
</dbReference>
<feature type="transmembrane region" description="Helical" evidence="7">
    <location>
        <begin position="234"/>
        <end position="255"/>
    </location>
</feature>
<dbReference type="GO" id="GO:0005886">
    <property type="term" value="C:plasma membrane"/>
    <property type="evidence" value="ECO:0007669"/>
    <property type="project" value="UniProtKB-SubCell"/>
</dbReference>
<dbReference type="InterPro" id="IPR020846">
    <property type="entry name" value="MFS_dom"/>
</dbReference>
<dbReference type="PANTHER" id="PTHR43124">
    <property type="entry name" value="PURINE EFFLUX PUMP PBUE"/>
    <property type="match status" value="1"/>
</dbReference>
<proteinExistence type="predicted"/>
<feature type="transmembrane region" description="Helical" evidence="7">
    <location>
        <begin position="354"/>
        <end position="373"/>
    </location>
</feature>
<evidence type="ECO:0000256" key="1">
    <source>
        <dbReference type="ARBA" id="ARBA00004651"/>
    </source>
</evidence>
<dbReference type="Proteomes" id="UP000468638">
    <property type="component" value="Unassembled WGS sequence"/>
</dbReference>
<evidence type="ECO:0000256" key="6">
    <source>
        <dbReference type="ARBA" id="ARBA00023136"/>
    </source>
</evidence>
<dbReference type="EMBL" id="WMEQ01000013">
    <property type="protein sequence ID" value="MYL34999.1"/>
    <property type="molecule type" value="Genomic_DNA"/>
</dbReference>
<dbReference type="CDD" id="cd17324">
    <property type="entry name" value="MFS_NepI_like"/>
    <property type="match status" value="1"/>
</dbReference>
<comment type="caution">
    <text evidence="9">The sequence shown here is derived from an EMBL/GenBank/DDBJ whole genome shotgun (WGS) entry which is preliminary data.</text>
</comment>
<keyword evidence="3" id="KW-1003">Cell membrane</keyword>
<evidence type="ECO:0000256" key="3">
    <source>
        <dbReference type="ARBA" id="ARBA00022475"/>
    </source>
</evidence>
<accession>A0A6I5A484</accession>
<gene>
    <name evidence="9" type="ORF">GLW05_15550</name>
</gene>
<feature type="transmembrane region" description="Helical" evidence="7">
    <location>
        <begin position="95"/>
        <end position="116"/>
    </location>
</feature>
<keyword evidence="2" id="KW-0813">Transport</keyword>